<keyword evidence="4" id="KW-1185">Reference proteome</keyword>
<feature type="transmembrane region" description="Helical" evidence="1">
    <location>
        <begin position="15"/>
        <end position="34"/>
    </location>
</feature>
<evidence type="ECO:0000256" key="1">
    <source>
        <dbReference type="SAM" id="Phobius"/>
    </source>
</evidence>
<dbReference type="AlphaFoldDB" id="A0A1C1YUT6"/>
<dbReference type="GO" id="GO:0016020">
    <property type="term" value="C:membrane"/>
    <property type="evidence" value="ECO:0007669"/>
    <property type="project" value="UniProtKB-SubCell"/>
</dbReference>
<dbReference type="Gene3D" id="1.20.144.10">
    <property type="entry name" value="Phosphatidic acid phosphatase type 2/haloperoxidase"/>
    <property type="match status" value="1"/>
</dbReference>
<evidence type="ECO:0000313" key="4">
    <source>
        <dbReference type="Proteomes" id="UP000094795"/>
    </source>
</evidence>
<feature type="transmembrane region" description="Helical" evidence="1">
    <location>
        <begin position="193"/>
        <end position="213"/>
    </location>
</feature>
<feature type="domain" description="Inositolphosphotransferase Aur1/Ipt1" evidence="2">
    <location>
        <begin position="131"/>
        <end position="330"/>
    </location>
</feature>
<name>A0A1C1YUT6_9HYPH</name>
<comment type="caution">
    <text evidence="3">The sequence shown here is derived from an EMBL/GenBank/DDBJ whole genome shotgun (WGS) entry which is preliminary data.</text>
</comment>
<feature type="transmembrane region" description="Helical" evidence="1">
    <location>
        <begin position="91"/>
        <end position="111"/>
    </location>
</feature>
<keyword evidence="1" id="KW-0812">Transmembrane</keyword>
<sequence length="356" mass="39410">MVFLSQLGQRLRGDAWFCGAVLTYTLLALGYLFALGQTSQLAYANYIGPAAFTFFGVMPAMAILFDFAYVIHRFNDRRLLAFKRTFSSRRLSAFAAGLVVLLAIPVFQGTFTSVKISFASLYHGFPYDHLLADIDRFVHFGHAPWRYLYAVAEVPLVRTVVEINYNVFWHLICFGALFFVLTSPRGDRVRTHYLIMFLLVWIGLGNVLAGLFLSAGPAFYGAVTGDHARFGELVAFLHQSDAVNSAAKFQTYLWELHEAGRPGLGGGISAFPSVHVGLITMNACFLGAWSRRWGIVAFAYVGFVLASSVYLGWHYAIDGYVSILLVVAAYHATRQLLQRTRAAEPAQCASLVPVNA</sequence>
<dbReference type="Proteomes" id="UP000094795">
    <property type="component" value="Unassembled WGS sequence"/>
</dbReference>
<evidence type="ECO:0000313" key="3">
    <source>
        <dbReference type="EMBL" id="OCW57303.1"/>
    </source>
</evidence>
<organism evidence="3 4">
    <name type="scientific">Hoeflea olei</name>
    <dbReference type="NCBI Taxonomy" id="1480615"/>
    <lineage>
        <taxon>Bacteria</taxon>
        <taxon>Pseudomonadati</taxon>
        <taxon>Pseudomonadota</taxon>
        <taxon>Alphaproteobacteria</taxon>
        <taxon>Hyphomicrobiales</taxon>
        <taxon>Rhizobiaceae</taxon>
        <taxon>Hoeflea</taxon>
    </lineage>
</organism>
<feature type="transmembrane region" description="Helical" evidence="1">
    <location>
        <begin position="264"/>
        <end position="286"/>
    </location>
</feature>
<feature type="transmembrane region" description="Helical" evidence="1">
    <location>
        <begin position="163"/>
        <end position="181"/>
    </location>
</feature>
<dbReference type="STRING" id="1480615.AWJ14_14095"/>
<feature type="transmembrane region" description="Helical" evidence="1">
    <location>
        <begin position="46"/>
        <end position="71"/>
    </location>
</feature>
<accession>A0A1C1YUT6</accession>
<gene>
    <name evidence="3" type="ORF">AWJ14_14095</name>
</gene>
<keyword evidence="1" id="KW-0472">Membrane</keyword>
<keyword evidence="1" id="KW-1133">Transmembrane helix</keyword>
<dbReference type="Pfam" id="PF14378">
    <property type="entry name" value="PAP2_3"/>
    <property type="match status" value="1"/>
</dbReference>
<dbReference type="EMBL" id="LQZT01000018">
    <property type="protein sequence ID" value="OCW57303.1"/>
    <property type="molecule type" value="Genomic_DNA"/>
</dbReference>
<dbReference type="InterPro" id="IPR026841">
    <property type="entry name" value="Aur1/Ipt1"/>
</dbReference>
<reference evidence="3 4" key="1">
    <citation type="submission" date="2015-12" db="EMBL/GenBank/DDBJ databases">
        <authorList>
            <person name="Shamseldin A."/>
            <person name="Moawad H."/>
            <person name="Abd El-Rahim W.M."/>
            <person name="Sadowsky M.J."/>
        </authorList>
    </citation>
    <scope>NUCLEOTIDE SEQUENCE [LARGE SCALE GENOMIC DNA]</scope>
    <source>
        <strain evidence="3 4">JC234</strain>
    </source>
</reference>
<evidence type="ECO:0000259" key="2">
    <source>
        <dbReference type="Pfam" id="PF14378"/>
    </source>
</evidence>
<protein>
    <recommendedName>
        <fullName evidence="2">Inositolphosphotransferase Aur1/Ipt1 domain-containing protein</fullName>
    </recommendedName>
</protein>
<feature type="transmembrane region" description="Helical" evidence="1">
    <location>
        <begin position="293"/>
        <end position="313"/>
    </location>
</feature>
<dbReference type="RefSeq" id="WP_066179473.1">
    <property type="nucleotide sequence ID" value="NZ_LQZT01000018.1"/>
</dbReference>
<proteinExistence type="predicted"/>
<dbReference type="OrthoDB" id="9816314at2"/>